<sequence length="36" mass="3993">MNVKSIGIDLAKEVFQVYWGVIKTETTPLIAQASIK</sequence>
<protein>
    <recommendedName>
        <fullName evidence="3">Transposase</fullName>
    </recommendedName>
</protein>
<dbReference type="EMBL" id="CP009787">
    <property type="protein sequence ID" value="AJJ09739.1"/>
    <property type="molecule type" value="Genomic_DNA"/>
</dbReference>
<organism evidence="1 2">
    <name type="scientific">Yersinia rohdei</name>
    <dbReference type="NCBI Taxonomy" id="29485"/>
    <lineage>
        <taxon>Bacteria</taxon>
        <taxon>Pseudomonadati</taxon>
        <taxon>Pseudomonadota</taxon>
        <taxon>Gammaproteobacteria</taxon>
        <taxon>Enterobacterales</taxon>
        <taxon>Yersiniaceae</taxon>
        <taxon>Yersinia</taxon>
    </lineage>
</organism>
<reference evidence="1 2" key="1">
    <citation type="journal article" date="2015" name="Genome Announc.">
        <title>Thirty-Two Complete Genome Assemblies of Nine Yersinia Species, Including Y. pestis, Y. pseudotuberculosis, and Y. enterocolitica.</title>
        <authorList>
            <person name="Johnson S.L."/>
            <person name="Daligault H.E."/>
            <person name="Davenport K.W."/>
            <person name="Jaissle J."/>
            <person name="Frey K.G."/>
            <person name="Ladner J.T."/>
            <person name="Broomall S.M."/>
            <person name="Bishop-Lilly K.A."/>
            <person name="Bruce D.C."/>
            <person name="Coyne S.R."/>
            <person name="Gibbons H.S."/>
            <person name="Lo C.C."/>
            <person name="Munk A.C."/>
            <person name="Rosenzweig C.N."/>
            <person name="Koroleva G.I."/>
            <person name="Palacios G.F."/>
            <person name="Redden C.L."/>
            <person name="Xu Y."/>
            <person name="Minogue T.D."/>
            <person name="Chain P.S."/>
        </authorList>
    </citation>
    <scope>NUCLEOTIDE SEQUENCE [LARGE SCALE GENOMIC DNA]</scope>
    <source>
        <strain evidence="1 2">YRA</strain>
    </source>
</reference>
<evidence type="ECO:0008006" key="3">
    <source>
        <dbReference type="Google" id="ProtNLM"/>
    </source>
</evidence>
<evidence type="ECO:0000313" key="2">
    <source>
        <dbReference type="Proteomes" id="UP000031914"/>
    </source>
</evidence>
<dbReference type="Proteomes" id="UP000031914">
    <property type="component" value="Chromosome"/>
</dbReference>
<proteinExistence type="predicted"/>
<gene>
    <name evidence="1" type="ORF">CH64_3658</name>
</gene>
<accession>A0ABM5S975</accession>
<keyword evidence="2" id="KW-1185">Reference proteome</keyword>
<evidence type="ECO:0000313" key="1">
    <source>
        <dbReference type="EMBL" id="AJJ09739.1"/>
    </source>
</evidence>
<name>A0ABM5S975_YERRO</name>